<keyword evidence="3" id="KW-1185">Reference proteome</keyword>
<name>A0A1V6U308_9EURO</name>
<gene>
    <name evidence="2" type="ORF">PENFLA_c001G05377</name>
</gene>
<protein>
    <submittedName>
        <fullName evidence="2">Uncharacterized protein</fullName>
    </submittedName>
</protein>
<comment type="caution">
    <text evidence="2">The sequence shown here is derived from an EMBL/GenBank/DDBJ whole genome shotgun (WGS) entry which is preliminary data.</text>
</comment>
<reference evidence="3" key="1">
    <citation type="journal article" date="2017" name="Nat. Microbiol.">
        <title>Global analysis of biosynthetic gene clusters reveals vast potential of secondary metabolite production in Penicillium species.</title>
        <authorList>
            <person name="Nielsen J.C."/>
            <person name="Grijseels S."/>
            <person name="Prigent S."/>
            <person name="Ji B."/>
            <person name="Dainat J."/>
            <person name="Nielsen K.F."/>
            <person name="Frisvad J.C."/>
            <person name="Workman M."/>
            <person name="Nielsen J."/>
        </authorList>
    </citation>
    <scope>NUCLEOTIDE SEQUENCE [LARGE SCALE GENOMIC DNA]</scope>
    <source>
        <strain evidence="3">IBT 14082</strain>
    </source>
</reference>
<dbReference type="Proteomes" id="UP000191342">
    <property type="component" value="Unassembled WGS sequence"/>
</dbReference>
<evidence type="ECO:0000313" key="2">
    <source>
        <dbReference type="EMBL" id="OQE32469.1"/>
    </source>
</evidence>
<dbReference type="AlphaFoldDB" id="A0A1V6U308"/>
<sequence>MSSERAKGKLPANSPAPGSPSPSKRTVKLDDDISDDLSLSKVLNDCFERQWMTHEIIDKELGMEADDQAYLNYIIDDFAAILLGDFDDNDRLTLFQLA</sequence>
<proteinExistence type="predicted"/>
<feature type="region of interest" description="Disordered" evidence="1">
    <location>
        <begin position="1"/>
        <end position="30"/>
    </location>
</feature>
<dbReference type="EMBL" id="MLQL01000001">
    <property type="protein sequence ID" value="OQE32469.1"/>
    <property type="molecule type" value="Genomic_DNA"/>
</dbReference>
<evidence type="ECO:0000313" key="3">
    <source>
        <dbReference type="Proteomes" id="UP000191342"/>
    </source>
</evidence>
<evidence type="ECO:0000256" key="1">
    <source>
        <dbReference type="SAM" id="MobiDB-lite"/>
    </source>
</evidence>
<accession>A0A1V6U308</accession>
<organism evidence="2 3">
    <name type="scientific">Penicillium flavigenum</name>
    <dbReference type="NCBI Taxonomy" id="254877"/>
    <lineage>
        <taxon>Eukaryota</taxon>
        <taxon>Fungi</taxon>
        <taxon>Dikarya</taxon>
        <taxon>Ascomycota</taxon>
        <taxon>Pezizomycotina</taxon>
        <taxon>Eurotiomycetes</taxon>
        <taxon>Eurotiomycetidae</taxon>
        <taxon>Eurotiales</taxon>
        <taxon>Aspergillaceae</taxon>
        <taxon>Penicillium</taxon>
    </lineage>
</organism>